<feature type="region of interest" description="Disordered" evidence="1">
    <location>
        <begin position="811"/>
        <end position="923"/>
    </location>
</feature>
<dbReference type="InterPro" id="IPR043129">
    <property type="entry name" value="ATPase_NBD"/>
</dbReference>
<evidence type="ECO:0008006" key="5">
    <source>
        <dbReference type="Google" id="ProtNLM"/>
    </source>
</evidence>
<dbReference type="EMBL" id="QZCG01000010">
    <property type="protein sequence ID" value="RJE83737.1"/>
    <property type="molecule type" value="Genomic_DNA"/>
</dbReference>
<feature type="region of interest" description="Disordered" evidence="1">
    <location>
        <begin position="281"/>
        <end position="300"/>
    </location>
</feature>
<name>A0A418SS83_9RHOB</name>
<feature type="compositionally biased region" description="Low complexity" evidence="1">
    <location>
        <begin position="487"/>
        <end position="498"/>
    </location>
</feature>
<feature type="compositionally biased region" description="Basic and acidic residues" evidence="1">
    <location>
        <begin position="282"/>
        <end position="300"/>
    </location>
</feature>
<sequence length="1004" mass="103721">MNKHAVPMFAMSFTQEAVFLERREGQDWQPLGQAEFARGNIAGQLGALRSDLAQDSSEPDTVLVIPDDQILYTTMTTSPGSDIPATIARALEGMTPYKADDLAFDWCPDADGRIDSLRVAAVARKTLQEAEEFARLQGFRPSGFVARPGDDRFEGDPDFGVSELARQEHDAIPFSKPELRNSGITSDRIAIAEPEETHPVISAIIPHYAFPVSAPVPAAEPIPVPISASPDEIEAEEPSAVPEPAQPAPKKDPPRVAAPVVIRHGEGHETPLAAGLSPRAQAFHEKAAEARSSRAKPEPEAAGKAIALLTRLQRAAPGNLAIMCGFLFVLLVAALLIFGGNSPEPDEVAGTPSQTDPAQTDPAQADPALAGSDEPTAQTATNSGETDPGADEPGLNGSAQQDLAGQNTVDSGEDIPIQEITPADTALSDSETAPESADPAATSDDPLTAALAEAMQGTPAAESLTSGADAETPETPSSDPSNSRVLQGEAAQIAAGQAVDRAVSPSASASTEPANQPQPSEQEAATTQAQQQRLERSVRPPRVSPQQTSQPATSDTRPSVPADPQPYEQRSEPEPVRVSGQRPPNRPAAAAPAPAQPEAAPAATTAPAESEAAPAANAQPAANTATGNSSRPPSRPADLTFLEEGSSSEEGTPTRLTRSERLFLEQLLRDLRTAQAGAPALSEAEHGAVIQLAQARPQRRPVEISGPSQDAVRAAVEEAISSSERPVSRSDTAGSPDVASAGNASDSPPSRVATASLGSSGRPMARPEALRAQNGNDPGSGDPSLARDAVEDAIAAAVQNSTASPGAVALTALTSSEIPPRRNDDAAPAGASDAAPADAGQEAAIAEQRRRDEELQAQAEARARERAAADAQAEAQARAAAEARARAQAEAEARAAAARNQRYVPPEAENEPEVAQPRSGGKTAASVAAAATTKGGIQINRTQIIGTVGAGKASRALVRLSNGKVITLRLGDKINGGQIVEIGDSRITYVEGGRSKQLSVLGGQ</sequence>
<feature type="transmembrane region" description="Helical" evidence="2">
    <location>
        <begin position="320"/>
        <end position="339"/>
    </location>
</feature>
<reference evidence="4" key="1">
    <citation type="submission" date="2018-09" db="EMBL/GenBank/DDBJ databases">
        <title>Acidovorax cavernicola nov. sp. isolated from Gruta de las Maravillas (Aracena, Spain).</title>
        <authorList>
            <person name="Jurado V."/>
            <person name="Gutierrez-Patricio S."/>
            <person name="Gonzalez-Pimentel J.L."/>
            <person name="Miller A.Z."/>
            <person name="Laiz L."/>
            <person name="Saiz-Jimenez C."/>
        </authorList>
    </citation>
    <scope>NUCLEOTIDE SEQUENCE [LARGE SCALE GENOMIC DNA]</scope>
    <source>
        <strain evidence="4">1011MAR3C25</strain>
    </source>
</reference>
<feature type="compositionally biased region" description="Polar residues" evidence="1">
    <location>
        <begin position="544"/>
        <end position="557"/>
    </location>
</feature>
<evidence type="ECO:0000313" key="4">
    <source>
        <dbReference type="Proteomes" id="UP000284202"/>
    </source>
</evidence>
<feature type="compositionally biased region" description="Low complexity" evidence="1">
    <location>
        <begin position="826"/>
        <end position="846"/>
    </location>
</feature>
<gene>
    <name evidence="3" type="ORF">D3P04_15170</name>
</gene>
<feature type="compositionally biased region" description="Low complexity" evidence="1">
    <location>
        <begin position="894"/>
        <end position="923"/>
    </location>
</feature>
<comment type="caution">
    <text evidence="3">The sequence shown here is derived from an EMBL/GenBank/DDBJ whole genome shotgun (WGS) entry which is preliminary data.</text>
</comment>
<keyword evidence="4" id="KW-1185">Reference proteome</keyword>
<feature type="compositionally biased region" description="Low complexity" evidence="1">
    <location>
        <begin position="869"/>
        <end position="880"/>
    </location>
</feature>
<feature type="compositionally biased region" description="Low complexity" evidence="1">
    <location>
        <begin position="521"/>
        <end position="532"/>
    </location>
</feature>
<feature type="compositionally biased region" description="Low complexity" evidence="1">
    <location>
        <begin position="581"/>
        <end position="625"/>
    </location>
</feature>
<keyword evidence="2" id="KW-1133">Transmembrane helix</keyword>
<evidence type="ECO:0000256" key="2">
    <source>
        <dbReference type="SAM" id="Phobius"/>
    </source>
</evidence>
<feature type="region of interest" description="Disordered" evidence="1">
    <location>
        <begin position="692"/>
        <end position="788"/>
    </location>
</feature>
<dbReference type="AlphaFoldDB" id="A0A418SS83"/>
<feature type="compositionally biased region" description="Polar residues" evidence="1">
    <location>
        <begin position="397"/>
        <end position="410"/>
    </location>
</feature>
<feature type="compositionally biased region" description="Basic and acidic residues" evidence="1">
    <location>
        <begin position="881"/>
        <end position="893"/>
    </location>
</feature>
<protein>
    <recommendedName>
        <fullName evidence="5">Type IV pilus biogenesis protein PilP</fullName>
    </recommendedName>
</protein>
<feature type="compositionally biased region" description="Polar residues" evidence="1">
    <location>
        <begin position="375"/>
        <end position="385"/>
    </location>
</feature>
<feature type="compositionally biased region" description="Low complexity" evidence="1">
    <location>
        <begin position="354"/>
        <end position="368"/>
    </location>
</feature>
<dbReference type="OrthoDB" id="7870459at2"/>
<dbReference type="RefSeq" id="WP_119750359.1">
    <property type="nucleotide sequence ID" value="NZ_QZCG01000010.1"/>
</dbReference>
<evidence type="ECO:0000313" key="3">
    <source>
        <dbReference type="EMBL" id="RJE83737.1"/>
    </source>
</evidence>
<accession>A0A418SS83</accession>
<evidence type="ECO:0000256" key="1">
    <source>
        <dbReference type="SAM" id="MobiDB-lite"/>
    </source>
</evidence>
<feature type="compositionally biased region" description="Polar residues" evidence="1">
    <location>
        <begin position="474"/>
        <end position="485"/>
    </location>
</feature>
<feature type="compositionally biased region" description="Polar residues" evidence="1">
    <location>
        <begin position="505"/>
        <end position="520"/>
    </location>
</feature>
<keyword evidence="2" id="KW-0472">Membrane</keyword>
<organism evidence="3 4">
    <name type="scientific">Paracoccus onubensis</name>
    <dbReference type="NCBI Taxonomy" id="1675788"/>
    <lineage>
        <taxon>Bacteria</taxon>
        <taxon>Pseudomonadati</taxon>
        <taxon>Pseudomonadota</taxon>
        <taxon>Alphaproteobacteria</taxon>
        <taxon>Rhodobacterales</taxon>
        <taxon>Paracoccaceae</taxon>
        <taxon>Paracoccus</taxon>
    </lineage>
</organism>
<feature type="region of interest" description="Disordered" evidence="1">
    <location>
        <begin position="345"/>
        <end position="659"/>
    </location>
</feature>
<feature type="region of interest" description="Disordered" evidence="1">
    <location>
        <begin position="231"/>
        <end position="255"/>
    </location>
</feature>
<dbReference type="SUPFAM" id="SSF53067">
    <property type="entry name" value="Actin-like ATPase domain"/>
    <property type="match status" value="1"/>
</dbReference>
<feature type="compositionally biased region" description="Polar residues" evidence="1">
    <location>
        <begin position="720"/>
        <end position="733"/>
    </location>
</feature>
<proteinExistence type="predicted"/>
<keyword evidence="2" id="KW-0812">Transmembrane</keyword>
<dbReference type="Proteomes" id="UP000284202">
    <property type="component" value="Unassembled WGS sequence"/>
</dbReference>